<evidence type="ECO:0000313" key="1">
    <source>
        <dbReference type="EMBL" id="KAL2318872.1"/>
    </source>
</evidence>
<comment type="caution">
    <text evidence="1">The sequence shown here is derived from an EMBL/GenBank/DDBJ whole genome shotgun (WGS) entry which is preliminary data.</text>
</comment>
<dbReference type="Proteomes" id="UP001603857">
    <property type="component" value="Unassembled WGS sequence"/>
</dbReference>
<protein>
    <recommendedName>
        <fullName evidence="3">CCHC-type domain-containing protein</fullName>
    </recommendedName>
</protein>
<dbReference type="EMBL" id="JBGMDY010000011">
    <property type="protein sequence ID" value="KAL2318872.1"/>
    <property type="molecule type" value="Genomic_DNA"/>
</dbReference>
<reference evidence="1 2" key="1">
    <citation type="submission" date="2024-08" db="EMBL/GenBank/DDBJ databases">
        <title>Insights into the chromosomal genome structure of Flemingia macrophylla.</title>
        <authorList>
            <person name="Ding Y."/>
            <person name="Zhao Y."/>
            <person name="Bi W."/>
            <person name="Wu M."/>
            <person name="Zhao G."/>
            <person name="Gong Y."/>
            <person name="Li W."/>
            <person name="Zhang P."/>
        </authorList>
    </citation>
    <scope>NUCLEOTIDE SEQUENCE [LARGE SCALE GENOMIC DNA]</scope>
    <source>
        <strain evidence="1">DYQJB</strain>
        <tissue evidence="1">Leaf</tissue>
    </source>
</reference>
<gene>
    <name evidence="1" type="ORF">Fmac_032748</name>
</gene>
<keyword evidence="2" id="KW-1185">Reference proteome</keyword>
<evidence type="ECO:0000313" key="2">
    <source>
        <dbReference type="Proteomes" id="UP001603857"/>
    </source>
</evidence>
<sequence length="183" mass="21031">MMKTWEDLDSSSSEEEIDEEANICLIAEAESASDFEDEHTEVQETDFEILENAYNELLHDSGMISKAYKKQKKRIFEFIKENISLKEQNEILKKMASSNTIFEHNTSDEVNKLNKDIEMLKQDLSKFVQGTENLDRILKYSRIKNDRSGLGYIEKDIANSSSIPSCNNCGKAGHITSKYIHLH</sequence>
<proteinExistence type="predicted"/>
<dbReference type="AlphaFoldDB" id="A0ABD1L5T6"/>
<name>A0ABD1L5T6_9FABA</name>
<evidence type="ECO:0008006" key="3">
    <source>
        <dbReference type="Google" id="ProtNLM"/>
    </source>
</evidence>
<organism evidence="1 2">
    <name type="scientific">Flemingia macrophylla</name>
    <dbReference type="NCBI Taxonomy" id="520843"/>
    <lineage>
        <taxon>Eukaryota</taxon>
        <taxon>Viridiplantae</taxon>
        <taxon>Streptophyta</taxon>
        <taxon>Embryophyta</taxon>
        <taxon>Tracheophyta</taxon>
        <taxon>Spermatophyta</taxon>
        <taxon>Magnoliopsida</taxon>
        <taxon>eudicotyledons</taxon>
        <taxon>Gunneridae</taxon>
        <taxon>Pentapetalae</taxon>
        <taxon>rosids</taxon>
        <taxon>fabids</taxon>
        <taxon>Fabales</taxon>
        <taxon>Fabaceae</taxon>
        <taxon>Papilionoideae</taxon>
        <taxon>50 kb inversion clade</taxon>
        <taxon>NPAAA clade</taxon>
        <taxon>indigoferoid/millettioid clade</taxon>
        <taxon>Phaseoleae</taxon>
        <taxon>Flemingia</taxon>
    </lineage>
</organism>
<accession>A0ABD1L5T6</accession>